<gene>
    <name evidence="7" type="ORF">GBZ26_09990</name>
</gene>
<reference evidence="7 8" key="1">
    <citation type="submission" date="2019-10" db="EMBL/GenBank/DDBJ databases">
        <title>Genome sequence of Azospirillum formosense CC-Nfb-7.</title>
        <authorList>
            <person name="Ambrosini A."/>
            <person name="Sant'Anna F.H."/>
            <person name="Cassan F.D."/>
            <person name="Souza E.M."/>
            <person name="Passaglia L.M.P."/>
        </authorList>
    </citation>
    <scope>NUCLEOTIDE SEQUENCE [LARGE SCALE GENOMIC DNA]</scope>
    <source>
        <strain evidence="7 8">CC-NFb-7</strain>
    </source>
</reference>
<organism evidence="7 8">
    <name type="scientific">Azospirillum formosense</name>
    <dbReference type="NCBI Taxonomy" id="861533"/>
    <lineage>
        <taxon>Bacteria</taxon>
        <taxon>Pseudomonadati</taxon>
        <taxon>Pseudomonadota</taxon>
        <taxon>Alphaproteobacteria</taxon>
        <taxon>Rhodospirillales</taxon>
        <taxon>Azospirillaceae</taxon>
        <taxon>Azospirillum</taxon>
    </lineage>
</organism>
<dbReference type="Gene3D" id="1.10.3130.20">
    <property type="entry name" value="Phycobilisome linker domain"/>
    <property type="match status" value="1"/>
</dbReference>
<protein>
    <submittedName>
        <fullName evidence="7">DUF4214 domain-containing protein</fullName>
    </submittedName>
</protein>
<dbReference type="PROSITE" id="PS51445">
    <property type="entry name" value="PBS_LINKER"/>
    <property type="match status" value="1"/>
</dbReference>
<dbReference type="EMBL" id="WHOR01000055">
    <property type="protein sequence ID" value="NUB19541.1"/>
    <property type="molecule type" value="Genomic_DNA"/>
</dbReference>
<dbReference type="Proteomes" id="UP000639419">
    <property type="component" value="Unassembled WGS sequence"/>
</dbReference>
<evidence type="ECO:0000256" key="5">
    <source>
        <dbReference type="ARBA" id="ARBA00023136"/>
    </source>
</evidence>
<keyword evidence="5" id="KW-0472">Membrane</keyword>
<accession>A0ABX2KSB9</accession>
<evidence type="ECO:0000256" key="1">
    <source>
        <dbReference type="ARBA" id="ARBA00004370"/>
    </source>
</evidence>
<evidence type="ECO:0000313" key="8">
    <source>
        <dbReference type="Proteomes" id="UP000639419"/>
    </source>
</evidence>
<proteinExistence type="predicted"/>
<keyword evidence="4" id="KW-0793">Thylakoid</keyword>
<evidence type="ECO:0000313" key="7">
    <source>
        <dbReference type="EMBL" id="NUB19541.1"/>
    </source>
</evidence>
<evidence type="ECO:0000256" key="2">
    <source>
        <dbReference type="ARBA" id="ARBA00022549"/>
    </source>
</evidence>
<comment type="caution">
    <text evidence="7">The sequence shown here is derived from an EMBL/GenBank/DDBJ whole genome shotgun (WGS) entry which is preliminary data.</text>
</comment>
<comment type="subcellular location">
    <subcellularLocation>
        <location evidence="1">Membrane</location>
    </subcellularLocation>
</comment>
<evidence type="ECO:0000256" key="3">
    <source>
        <dbReference type="ARBA" id="ARBA00022738"/>
    </source>
</evidence>
<keyword evidence="3" id="KW-0605">Phycobilisome</keyword>
<dbReference type="RefSeq" id="WP_174438717.1">
    <property type="nucleotide sequence ID" value="NZ_BAABCC010000001.1"/>
</dbReference>
<keyword evidence="2" id="KW-0042">Antenna complex</keyword>
<evidence type="ECO:0000259" key="6">
    <source>
        <dbReference type="PROSITE" id="PS51445"/>
    </source>
</evidence>
<feature type="domain" description="PBS-linker" evidence="6">
    <location>
        <begin position="1"/>
        <end position="127"/>
    </location>
</feature>
<dbReference type="InterPro" id="IPR038255">
    <property type="entry name" value="PBS_linker_sf"/>
</dbReference>
<dbReference type="Pfam" id="PF00427">
    <property type="entry name" value="PBS_linker_poly"/>
    <property type="match status" value="1"/>
</dbReference>
<dbReference type="InterPro" id="IPR001297">
    <property type="entry name" value="PBS_linker_dom"/>
</dbReference>
<keyword evidence="8" id="KW-1185">Reference proteome</keyword>
<name>A0ABX2KSB9_9PROT</name>
<evidence type="ECO:0000256" key="4">
    <source>
        <dbReference type="ARBA" id="ARBA00023078"/>
    </source>
</evidence>
<sequence>MAKKKWSFALASKISGQLYGNILLRNSDREGYEWCIEQLTTGSLTVRELVKKFCTSEEFREINLMNQTPNEFARIICKRFLGKQEEDQKEIKRLAVMILESDWRTVIHHVIDSDQYKSIYGDDKVPS</sequence>